<dbReference type="AlphaFoldDB" id="A0A0K2TLB9"/>
<reference evidence="1" key="1">
    <citation type="submission" date="2014-05" db="EMBL/GenBank/DDBJ databases">
        <authorList>
            <person name="Chronopoulou M."/>
        </authorList>
    </citation>
    <scope>NUCLEOTIDE SEQUENCE</scope>
    <source>
        <tissue evidence="1">Whole organism</tissue>
    </source>
</reference>
<sequence>IYVLINFLFQRDKIHVGEGSLEPIIIRSSYHSGFSEFLFSSILAISQENQKIGRTVELKGR</sequence>
<dbReference type="EMBL" id="HACA01009254">
    <property type="protein sequence ID" value="CDW26615.1"/>
    <property type="molecule type" value="Transcribed_RNA"/>
</dbReference>
<accession>A0A0K2TLB9</accession>
<name>A0A0K2TLB9_LEPSM</name>
<organism evidence="1">
    <name type="scientific">Lepeophtheirus salmonis</name>
    <name type="common">Salmon louse</name>
    <name type="synonym">Caligus salmonis</name>
    <dbReference type="NCBI Taxonomy" id="72036"/>
    <lineage>
        <taxon>Eukaryota</taxon>
        <taxon>Metazoa</taxon>
        <taxon>Ecdysozoa</taxon>
        <taxon>Arthropoda</taxon>
        <taxon>Crustacea</taxon>
        <taxon>Multicrustacea</taxon>
        <taxon>Hexanauplia</taxon>
        <taxon>Copepoda</taxon>
        <taxon>Siphonostomatoida</taxon>
        <taxon>Caligidae</taxon>
        <taxon>Lepeophtheirus</taxon>
    </lineage>
</organism>
<protein>
    <submittedName>
        <fullName evidence="1">Uncharacterized protein</fullName>
    </submittedName>
</protein>
<evidence type="ECO:0000313" key="1">
    <source>
        <dbReference type="EMBL" id="CDW26615.1"/>
    </source>
</evidence>
<feature type="non-terminal residue" evidence="1">
    <location>
        <position position="1"/>
    </location>
</feature>
<proteinExistence type="predicted"/>